<feature type="transmembrane region" description="Helical" evidence="1">
    <location>
        <begin position="74"/>
        <end position="95"/>
    </location>
</feature>
<feature type="transmembrane region" description="Helical" evidence="1">
    <location>
        <begin position="6"/>
        <end position="26"/>
    </location>
</feature>
<name>A0ABZ0PFE0_9PROT</name>
<reference evidence="2 3" key="1">
    <citation type="submission" date="2023-11" db="EMBL/GenBank/DDBJ databases">
        <title>Arctic aerobic anoxygenic photoheterotroph Sediminicoccus rosea KRV36 adapts its photosynthesis to long days of polar summer.</title>
        <authorList>
            <person name="Tomasch J."/>
            <person name="Kopejtka K."/>
            <person name="Bily T."/>
            <person name="Gardiner A.T."/>
            <person name="Gardian Z."/>
            <person name="Shivaramu S."/>
            <person name="Koblizek M."/>
            <person name="Engelhardt F."/>
            <person name="Kaftan D."/>
        </authorList>
    </citation>
    <scope>NUCLEOTIDE SEQUENCE [LARGE SCALE GENOMIC DNA]</scope>
    <source>
        <strain evidence="2 3">R-30</strain>
    </source>
</reference>
<evidence type="ECO:0008006" key="4">
    <source>
        <dbReference type="Google" id="ProtNLM"/>
    </source>
</evidence>
<feature type="transmembrane region" description="Helical" evidence="1">
    <location>
        <begin position="46"/>
        <end position="68"/>
    </location>
</feature>
<accession>A0ABZ0PFE0</accession>
<protein>
    <recommendedName>
        <fullName evidence="4">Major Facilitator Superfamily protein</fullName>
    </recommendedName>
</protein>
<dbReference type="RefSeq" id="WP_318648409.1">
    <property type="nucleotide sequence ID" value="NZ_CP137852.1"/>
</dbReference>
<dbReference type="EMBL" id="CP137852">
    <property type="protein sequence ID" value="WPB84448.1"/>
    <property type="molecule type" value="Genomic_DNA"/>
</dbReference>
<evidence type="ECO:0000256" key="1">
    <source>
        <dbReference type="SAM" id="Phobius"/>
    </source>
</evidence>
<keyword evidence="1" id="KW-1133">Transmembrane helix</keyword>
<proteinExistence type="predicted"/>
<organism evidence="2 3">
    <name type="scientific">Sediminicoccus rosea</name>
    <dbReference type="NCBI Taxonomy" id="1225128"/>
    <lineage>
        <taxon>Bacteria</taxon>
        <taxon>Pseudomonadati</taxon>
        <taxon>Pseudomonadota</taxon>
        <taxon>Alphaproteobacteria</taxon>
        <taxon>Acetobacterales</taxon>
        <taxon>Roseomonadaceae</taxon>
        <taxon>Sediminicoccus</taxon>
    </lineage>
</organism>
<evidence type="ECO:0000313" key="2">
    <source>
        <dbReference type="EMBL" id="WPB84448.1"/>
    </source>
</evidence>
<gene>
    <name evidence="2" type="ORF">R9Z33_20425</name>
</gene>
<keyword evidence="1" id="KW-0812">Transmembrane</keyword>
<keyword evidence="1" id="KW-0472">Membrane</keyword>
<sequence>MTPQGLFVTIVSVCLINGFISPMLAVAWHLHPVWMPEMMPATRETIFYGASLMVSTGTLLLSAVPGAIAERMGLSLVNAMWVWLGAAVLLVLFGLR</sequence>
<keyword evidence="3" id="KW-1185">Reference proteome</keyword>
<evidence type="ECO:0000313" key="3">
    <source>
        <dbReference type="Proteomes" id="UP001305521"/>
    </source>
</evidence>
<dbReference type="Proteomes" id="UP001305521">
    <property type="component" value="Chromosome"/>
</dbReference>